<proteinExistence type="predicted"/>
<name>A0AAE0FCL8_9CHLO</name>
<keyword evidence="2" id="KW-1185">Reference proteome</keyword>
<evidence type="ECO:0000313" key="1">
    <source>
        <dbReference type="EMBL" id="KAK3257202.1"/>
    </source>
</evidence>
<sequence length="171" mass="17581">MFLLGQGLKGQGSRSCFAPALASLRARALALKAQGLRLVALASAATATLAGPRGHAKASRQGRAGEPRACALLGHGPLASRVMLRAQGFALALGRPAPLRCASCLRLASCPLVKKFAPSAPCKPALRLCRAHACLCARVALAARLMAMALQGRALAMPRALMAKAMASRPP</sequence>
<protein>
    <submittedName>
        <fullName evidence="1">Uncharacterized protein</fullName>
    </submittedName>
</protein>
<gene>
    <name evidence="1" type="ORF">CYMTET_33698</name>
</gene>
<comment type="caution">
    <text evidence="1">The sequence shown here is derived from an EMBL/GenBank/DDBJ whole genome shotgun (WGS) entry which is preliminary data.</text>
</comment>
<reference evidence="1 2" key="1">
    <citation type="journal article" date="2015" name="Genome Biol. Evol.">
        <title>Comparative Genomics of a Bacterivorous Green Alga Reveals Evolutionary Causalities and Consequences of Phago-Mixotrophic Mode of Nutrition.</title>
        <authorList>
            <person name="Burns J.A."/>
            <person name="Paasch A."/>
            <person name="Narechania A."/>
            <person name="Kim E."/>
        </authorList>
    </citation>
    <scope>NUCLEOTIDE SEQUENCE [LARGE SCALE GENOMIC DNA]</scope>
    <source>
        <strain evidence="1 2">PLY_AMNH</strain>
    </source>
</reference>
<evidence type="ECO:0000313" key="2">
    <source>
        <dbReference type="Proteomes" id="UP001190700"/>
    </source>
</evidence>
<dbReference type="AlphaFoldDB" id="A0AAE0FCL8"/>
<accession>A0AAE0FCL8</accession>
<dbReference type="Proteomes" id="UP001190700">
    <property type="component" value="Unassembled WGS sequence"/>
</dbReference>
<organism evidence="1 2">
    <name type="scientific">Cymbomonas tetramitiformis</name>
    <dbReference type="NCBI Taxonomy" id="36881"/>
    <lineage>
        <taxon>Eukaryota</taxon>
        <taxon>Viridiplantae</taxon>
        <taxon>Chlorophyta</taxon>
        <taxon>Pyramimonadophyceae</taxon>
        <taxon>Pyramimonadales</taxon>
        <taxon>Pyramimonadaceae</taxon>
        <taxon>Cymbomonas</taxon>
    </lineage>
</organism>
<dbReference type="EMBL" id="LGRX02020857">
    <property type="protein sequence ID" value="KAK3257202.1"/>
    <property type="molecule type" value="Genomic_DNA"/>
</dbReference>